<evidence type="ECO:0000313" key="2">
    <source>
        <dbReference type="Proteomes" id="UP000823891"/>
    </source>
</evidence>
<protein>
    <submittedName>
        <fullName evidence="1">TetR/AcrR family transcriptional regulator</fullName>
    </submittedName>
</protein>
<gene>
    <name evidence="1" type="ORF">H9761_06865</name>
</gene>
<organism evidence="1 2">
    <name type="scientific">Candidatus Eisenbergiella merdavium</name>
    <dbReference type="NCBI Taxonomy" id="2838551"/>
    <lineage>
        <taxon>Bacteria</taxon>
        <taxon>Bacillati</taxon>
        <taxon>Bacillota</taxon>
        <taxon>Clostridia</taxon>
        <taxon>Lachnospirales</taxon>
        <taxon>Lachnospiraceae</taxon>
        <taxon>Eisenbergiella</taxon>
    </lineage>
</organism>
<dbReference type="Gene3D" id="1.10.357.10">
    <property type="entry name" value="Tetracycline Repressor, domain 2"/>
    <property type="match status" value="1"/>
</dbReference>
<dbReference type="InterPro" id="IPR009057">
    <property type="entry name" value="Homeodomain-like_sf"/>
</dbReference>
<name>A0A9D2NFE1_9FIRM</name>
<dbReference type="AlphaFoldDB" id="A0A9D2NFE1"/>
<proteinExistence type="predicted"/>
<reference evidence="1" key="1">
    <citation type="journal article" date="2021" name="PeerJ">
        <title>Extensive microbial diversity within the chicken gut microbiome revealed by metagenomics and culture.</title>
        <authorList>
            <person name="Gilroy R."/>
            <person name="Ravi A."/>
            <person name="Getino M."/>
            <person name="Pursley I."/>
            <person name="Horton D.L."/>
            <person name="Alikhan N.F."/>
            <person name="Baker D."/>
            <person name="Gharbi K."/>
            <person name="Hall N."/>
            <person name="Watson M."/>
            <person name="Adriaenssens E.M."/>
            <person name="Foster-Nyarko E."/>
            <person name="Jarju S."/>
            <person name="Secka A."/>
            <person name="Antonio M."/>
            <person name="Oren A."/>
            <person name="Chaudhuri R.R."/>
            <person name="La Ragione R."/>
            <person name="Hildebrand F."/>
            <person name="Pallen M.J."/>
        </authorList>
    </citation>
    <scope>NUCLEOTIDE SEQUENCE</scope>
    <source>
        <strain evidence="1">USAMLcec2-132</strain>
    </source>
</reference>
<accession>A0A9D2NFE1</accession>
<dbReference type="EMBL" id="DWWS01000022">
    <property type="protein sequence ID" value="HJC23409.1"/>
    <property type="molecule type" value="Genomic_DNA"/>
</dbReference>
<reference evidence="1" key="2">
    <citation type="submission" date="2021-04" db="EMBL/GenBank/DDBJ databases">
        <authorList>
            <person name="Gilroy R."/>
        </authorList>
    </citation>
    <scope>NUCLEOTIDE SEQUENCE</scope>
    <source>
        <strain evidence="1">USAMLcec2-132</strain>
    </source>
</reference>
<dbReference type="Proteomes" id="UP000823891">
    <property type="component" value="Unassembled WGS sequence"/>
</dbReference>
<evidence type="ECO:0000313" key="1">
    <source>
        <dbReference type="EMBL" id="HJC23409.1"/>
    </source>
</evidence>
<comment type="caution">
    <text evidence="1">The sequence shown here is derived from an EMBL/GenBank/DDBJ whole genome shotgun (WGS) entry which is preliminary data.</text>
</comment>
<dbReference type="InterPro" id="IPR036271">
    <property type="entry name" value="Tet_transcr_reg_TetR-rel_C_sf"/>
</dbReference>
<sequence length="197" mass="22792">MPPAARVNREMILNAVLDITRKDGFEAVNARSIAVRLNSSTRPIFTCYKNMDELKEDFLAFAYEYYEKYVAEYENSAHTSPPFVLPLSYVRFAREETCLFRLLFVRDMQMNMTEIKNFYEEPDNEKRARLFAENTGLEVDRARVVFLDLFLYTHGVAVLTAAGKISLDEKSVEQMISNVLSAFLRQEKMGRNADVQV</sequence>
<dbReference type="SUPFAM" id="SSF46689">
    <property type="entry name" value="Homeodomain-like"/>
    <property type="match status" value="1"/>
</dbReference>
<dbReference type="SUPFAM" id="SSF48498">
    <property type="entry name" value="Tetracyclin repressor-like, C-terminal domain"/>
    <property type="match status" value="1"/>
</dbReference>